<dbReference type="InterPro" id="IPR046342">
    <property type="entry name" value="CBS_dom_sf"/>
</dbReference>
<feature type="domain" description="CBS" evidence="3">
    <location>
        <begin position="255"/>
        <end position="311"/>
    </location>
</feature>
<dbReference type="RefSeq" id="WP_100024610.1">
    <property type="nucleotide sequence ID" value="NZ_CP024699.1"/>
</dbReference>
<dbReference type="PANTHER" id="PTHR47738">
    <property type="entry name" value="PTS SYSTEM FRUCTOSE-LIKE EIIA COMPONENT-RELATED"/>
    <property type="match status" value="1"/>
</dbReference>
<dbReference type="Proteomes" id="UP000230056">
    <property type="component" value="Chromosome"/>
</dbReference>
<gene>
    <name evidence="4" type="ORF">CTM72_04330</name>
</gene>
<dbReference type="Gene3D" id="3.40.930.10">
    <property type="entry name" value="Mannitol-specific EII, Chain A"/>
    <property type="match status" value="1"/>
</dbReference>
<organism evidence="4 5">
    <name type="scientific">Fusobacterium pseudoperiodonticum</name>
    <dbReference type="NCBI Taxonomy" id="2663009"/>
    <lineage>
        <taxon>Bacteria</taxon>
        <taxon>Fusobacteriati</taxon>
        <taxon>Fusobacteriota</taxon>
        <taxon>Fusobacteriia</taxon>
        <taxon>Fusobacteriales</taxon>
        <taxon>Fusobacteriaceae</taxon>
        <taxon>Fusobacterium</taxon>
    </lineage>
</organism>
<feature type="domain" description="CBS" evidence="3">
    <location>
        <begin position="169"/>
        <end position="226"/>
    </location>
</feature>
<dbReference type="SUPFAM" id="SSF55804">
    <property type="entry name" value="Phoshotransferase/anion transport protein"/>
    <property type="match status" value="1"/>
</dbReference>
<protein>
    <submittedName>
        <fullName evidence="4">Nitrogen regulatory IIA protein</fullName>
    </submittedName>
</protein>
<accession>A0A2D3NUH7</accession>
<dbReference type="SMART" id="SM00116">
    <property type="entry name" value="CBS"/>
    <property type="match status" value="2"/>
</dbReference>
<dbReference type="EMBL" id="CP024699">
    <property type="protein sequence ID" value="ATV59047.1"/>
    <property type="molecule type" value="Genomic_DNA"/>
</dbReference>
<reference evidence="4 5" key="1">
    <citation type="submission" date="2017-11" db="EMBL/GenBank/DDBJ databases">
        <title>Genome sequencing of Fusobacterium periodonticum KCOM 1261.</title>
        <authorList>
            <person name="Kook J.-K."/>
            <person name="Park S.-N."/>
            <person name="Lim Y.K."/>
        </authorList>
    </citation>
    <scope>NUCLEOTIDE SEQUENCE [LARGE SCALE GENOMIC DNA]</scope>
    <source>
        <strain evidence="4 5">KCOM 1261</strain>
    </source>
</reference>
<name>A0A2D3NUH7_9FUSO</name>
<evidence type="ECO:0000259" key="3">
    <source>
        <dbReference type="PROSITE" id="PS51371"/>
    </source>
</evidence>
<dbReference type="InterPro" id="IPR016152">
    <property type="entry name" value="PTrfase/Anion_transptr"/>
</dbReference>
<evidence type="ECO:0000259" key="2">
    <source>
        <dbReference type="PROSITE" id="PS51094"/>
    </source>
</evidence>
<dbReference type="InterPro" id="IPR051541">
    <property type="entry name" value="PTS_SugarTrans_NitroReg"/>
</dbReference>
<keyword evidence="1" id="KW-0129">CBS domain</keyword>
<dbReference type="PROSITE" id="PS51094">
    <property type="entry name" value="PTS_EIIA_TYPE_2"/>
    <property type="match status" value="1"/>
</dbReference>
<dbReference type="Gene3D" id="3.10.580.10">
    <property type="entry name" value="CBS-domain"/>
    <property type="match status" value="1"/>
</dbReference>
<dbReference type="SUPFAM" id="SSF54631">
    <property type="entry name" value="CBS-domain pair"/>
    <property type="match status" value="1"/>
</dbReference>
<dbReference type="Pfam" id="PF00571">
    <property type="entry name" value="CBS"/>
    <property type="match status" value="2"/>
</dbReference>
<dbReference type="Pfam" id="PF00359">
    <property type="entry name" value="PTS_EIIA_2"/>
    <property type="match status" value="1"/>
</dbReference>
<dbReference type="InterPro" id="IPR000644">
    <property type="entry name" value="CBS_dom"/>
</dbReference>
<evidence type="ECO:0000313" key="5">
    <source>
        <dbReference type="Proteomes" id="UP000230056"/>
    </source>
</evidence>
<dbReference type="AlphaFoldDB" id="A0A2D3NUH7"/>
<dbReference type="InterPro" id="IPR002178">
    <property type="entry name" value="PTS_EIIA_type-2_dom"/>
</dbReference>
<feature type="domain" description="PTS EIIA type-2" evidence="2">
    <location>
        <begin position="5"/>
        <end position="155"/>
    </location>
</feature>
<dbReference type="PROSITE" id="PS51371">
    <property type="entry name" value="CBS"/>
    <property type="match status" value="2"/>
</dbReference>
<evidence type="ECO:0000313" key="4">
    <source>
        <dbReference type="EMBL" id="ATV59047.1"/>
    </source>
</evidence>
<evidence type="ECO:0000256" key="1">
    <source>
        <dbReference type="PROSITE-ProRule" id="PRU00703"/>
    </source>
</evidence>
<sequence length="311" mass="35528">MKFSSYLNTDYIFPNLEANSKEEIIRKIVNKVAEDDRAVGEQKDEIIKNILKREEEISTCIGGGIFLPHTRMIDFSDFIIAVATVKDKIISDIGGTNQKDEIKVVFLIVSDVLKNKNLLKAMSVISKIGLKQPEVIEKIKKSNSPKEIYELLAANDIEIEHKIIAEDVLSPEIRPAKENDTLEEIAKRLILEQKSALPVLSDDNVLLGEITERELIGFGMPEHLSLMSDLNFLTVGEPFEEYLLNESTMTIKDIYRKDIKHLMIDKDTPIMEICFKMVYKGMHRLYVVNPKNNKYLGIINRSDIIKKVLHI</sequence>
<proteinExistence type="predicted"/>